<feature type="transmembrane region" description="Helical" evidence="8">
    <location>
        <begin position="248"/>
        <end position="272"/>
    </location>
</feature>
<dbReference type="SMART" id="SM00409">
    <property type="entry name" value="IG"/>
    <property type="match status" value="1"/>
</dbReference>
<dbReference type="GO" id="GO:0016020">
    <property type="term" value="C:membrane"/>
    <property type="evidence" value="ECO:0007669"/>
    <property type="project" value="UniProtKB-SubCell"/>
</dbReference>
<gene>
    <name evidence="11" type="primary">cntn5</name>
    <name evidence="11" type="ORF">AWC38_SpisGene21309</name>
</gene>
<feature type="chain" id="PRO_5013287417" evidence="9">
    <location>
        <begin position="26"/>
        <end position="324"/>
    </location>
</feature>
<dbReference type="STRING" id="50429.A0A2B4RDS6"/>
<dbReference type="Pfam" id="PF13927">
    <property type="entry name" value="Ig_3"/>
    <property type="match status" value="1"/>
</dbReference>
<sequence>MNTSLRVIILCQSIFLSFQVHRSEGSSANRIVANLDQKGLEVPCTIQPNLTFQHLGWFSCSTIEECRSSLDEHRIAHIFNISTVLVDFPERFALNATGVLTILKVLPEYDNKTLLCRVVTPLIGSREFITLLEISEESPRIVCRSPQTFYVVKGMKLVLECDAVGYPLPQVTWTRDHELLKNETGTDANFVREIANMEDSGSYVCRAQNSLGFDNHTIQVTAIDIKSCSTSPPPGKEDLDSATAISKLFYPLLLSLFLLLLIAVAIIIYLVWRIKKSGVIGQNHPNNCRVESGDDNQNVPGQHIANHAFNLEDIPKKEDGAEEL</sequence>
<evidence type="ECO:0000313" key="11">
    <source>
        <dbReference type="EMBL" id="PFX14528.1"/>
    </source>
</evidence>
<keyword evidence="8" id="KW-1133">Transmembrane helix</keyword>
<dbReference type="Gene3D" id="2.60.40.10">
    <property type="entry name" value="Immunoglobulins"/>
    <property type="match status" value="1"/>
</dbReference>
<keyword evidence="2 9" id="KW-0732">Signal</keyword>
<comment type="caution">
    <text evidence="11">The sequence shown here is derived from an EMBL/GenBank/DDBJ whole genome shotgun (WGS) entry which is preliminary data.</text>
</comment>
<evidence type="ECO:0000256" key="9">
    <source>
        <dbReference type="SAM" id="SignalP"/>
    </source>
</evidence>
<keyword evidence="4 8" id="KW-0472">Membrane</keyword>
<keyword evidence="7" id="KW-0393">Immunoglobulin domain</keyword>
<dbReference type="InterPro" id="IPR051427">
    <property type="entry name" value="Nectin/Nectin-like"/>
</dbReference>
<dbReference type="OrthoDB" id="10039395at2759"/>
<dbReference type="InterPro" id="IPR036179">
    <property type="entry name" value="Ig-like_dom_sf"/>
</dbReference>
<dbReference type="PANTHER" id="PTHR23277">
    <property type="entry name" value="NECTIN-RELATED"/>
    <property type="match status" value="1"/>
</dbReference>
<keyword evidence="5" id="KW-1015">Disulfide bond</keyword>
<dbReference type="FunFam" id="2.60.40.10:FF:000032">
    <property type="entry name" value="palladin isoform X1"/>
    <property type="match status" value="1"/>
</dbReference>
<dbReference type="SUPFAM" id="SSF48726">
    <property type="entry name" value="Immunoglobulin"/>
    <property type="match status" value="1"/>
</dbReference>
<proteinExistence type="predicted"/>
<feature type="signal peptide" evidence="9">
    <location>
        <begin position="1"/>
        <end position="25"/>
    </location>
</feature>
<accession>A0A2B4RDS6</accession>
<dbReference type="AlphaFoldDB" id="A0A2B4RDS6"/>
<evidence type="ECO:0000256" key="5">
    <source>
        <dbReference type="ARBA" id="ARBA00023157"/>
    </source>
</evidence>
<name>A0A2B4RDS6_STYPI</name>
<reference evidence="12" key="1">
    <citation type="journal article" date="2017" name="bioRxiv">
        <title>Comparative analysis of the genomes of Stylophora pistillata and Acropora digitifera provides evidence for extensive differences between species of corals.</title>
        <authorList>
            <person name="Voolstra C.R."/>
            <person name="Li Y."/>
            <person name="Liew Y.J."/>
            <person name="Baumgarten S."/>
            <person name="Zoccola D."/>
            <person name="Flot J.-F."/>
            <person name="Tambutte S."/>
            <person name="Allemand D."/>
            <person name="Aranda M."/>
        </authorList>
    </citation>
    <scope>NUCLEOTIDE SEQUENCE [LARGE SCALE GENOMIC DNA]</scope>
</reference>
<dbReference type="InterPro" id="IPR007110">
    <property type="entry name" value="Ig-like_dom"/>
</dbReference>
<keyword evidence="6" id="KW-0325">Glycoprotein</keyword>
<dbReference type="EMBL" id="LSMT01000767">
    <property type="protein sequence ID" value="PFX14528.1"/>
    <property type="molecule type" value="Genomic_DNA"/>
</dbReference>
<keyword evidence="8" id="KW-0812">Transmembrane</keyword>
<evidence type="ECO:0000256" key="4">
    <source>
        <dbReference type="ARBA" id="ARBA00023136"/>
    </source>
</evidence>
<evidence type="ECO:0000256" key="6">
    <source>
        <dbReference type="ARBA" id="ARBA00023180"/>
    </source>
</evidence>
<dbReference type="Proteomes" id="UP000225706">
    <property type="component" value="Unassembled WGS sequence"/>
</dbReference>
<evidence type="ECO:0000259" key="10">
    <source>
        <dbReference type="PROSITE" id="PS50835"/>
    </source>
</evidence>
<evidence type="ECO:0000256" key="3">
    <source>
        <dbReference type="ARBA" id="ARBA00022737"/>
    </source>
</evidence>
<comment type="subcellular location">
    <subcellularLocation>
        <location evidence="1">Membrane</location>
    </subcellularLocation>
</comment>
<dbReference type="GO" id="GO:0007156">
    <property type="term" value="P:homophilic cell adhesion via plasma membrane adhesion molecules"/>
    <property type="evidence" value="ECO:0007669"/>
    <property type="project" value="TreeGrafter"/>
</dbReference>
<evidence type="ECO:0000256" key="8">
    <source>
        <dbReference type="SAM" id="Phobius"/>
    </source>
</evidence>
<dbReference type="GO" id="GO:0007157">
    <property type="term" value="P:heterophilic cell-cell adhesion via plasma membrane cell adhesion molecules"/>
    <property type="evidence" value="ECO:0007669"/>
    <property type="project" value="TreeGrafter"/>
</dbReference>
<dbReference type="PROSITE" id="PS50835">
    <property type="entry name" value="IG_LIKE"/>
    <property type="match status" value="1"/>
</dbReference>
<dbReference type="InterPro" id="IPR003599">
    <property type="entry name" value="Ig_sub"/>
</dbReference>
<dbReference type="InterPro" id="IPR013783">
    <property type="entry name" value="Ig-like_fold"/>
</dbReference>
<keyword evidence="3" id="KW-0677">Repeat</keyword>
<evidence type="ECO:0000256" key="7">
    <source>
        <dbReference type="ARBA" id="ARBA00023319"/>
    </source>
</evidence>
<dbReference type="GO" id="GO:0005912">
    <property type="term" value="C:adherens junction"/>
    <property type="evidence" value="ECO:0007669"/>
    <property type="project" value="TreeGrafter"/>
</dbReference>
<dbReference type="InterPro" id="IPR003598">
    <property type="entry name" value="Ig_sub2"/>
</dbReference>
<keyword evidence="12" id="KW-1185">Reference proteome</keyword>
<evidence type="ECO:0000313" key="12">
    <source>
        <dbReference type="Proteomes" id="UP000225706"/>
    </source>
</evidence>
<feature type="domain" description="Ig-like" evidence="10">
    <location>
        <begin position="139"/>
        <end position="221"/>
    </location>
</feature>
<evidence type="ECO:0000256" key="1">
    <source>
        <dbReference type="ARBA" id="ARBA00004370"/>
    </source>
</evidence>
<evidence type="ECO:0000256" key="2">
    <source>
        <dbReference type="ARBA" id="ARBA00022729"/>
    </source>
</evidence>
<dbReference type="PANTHER" id="PTHR23277:SF108">
    <property type="entry name" value="FASCICLIN-3"/>
    <property type="match status" value="1"/>
</dbReference>
<protein>
    <submittedName>
        <fullName evidence="11">Contactin-5</fullName>
    </submittedName>
</protein>
<organism evidence="11 12">
    <name type="scientific">Stylophora pistillata</name>
    <name type="common">Smooth cauliflower coral</name>
    <dbReference type="NCBI Taxonomy" id="50429"/>
    <lineage>
        <taxon>Eukaryota</taxon>
        <taxon>Metazoa</taxon>
        <taxon>Cnidaria</taxon>
        <taxon>Anthozoa</taxon>
        <taxon>Hexacorallia</taxon>
        <taxon>Scleractinia</taxon>
        <taxon>Astrocoeniina</taxon>
        <taxon>Pocilloporidae</taxon>
        <taxon>Stylophora</taxon>
    </lineage>
</organism>
<dbReference type="SMART" id="SM00408">
    <property type="entry name" value="IGc2"/>
    <property type="match status" value="1"/>
</dbReference>